<dbReference type="NCBIfam" id="TIGR04265">
    <property type="entry name" value="bac_cardiolipin"/>
    <property type="match status" value="1"/>
</dbReference>
<keyword evidence="4 13" id="KW-0808">Transferase</keyword>
<dbReference type="CDD" id="cd09110">
    <property type="entry name" value="PLDc_CLS_1"/>
    <property type="match status" value="1"/>
</dbReference>
<evidence type="ECO:0000256" key="6">
    <source>
        <dbReference type="ARBA" id="ARBA00022737"/>
    </source>
</evidence>
<name>A0A0A5G1U3_9BACI</name>
<feature type="transmembrane region" description="Helical" evidence="13">
    <location>
        <begin position="6"/>
        <end position="25"/>
    </location>
</feature>
<evidence type="ECO:0000256" key="7">
    <source>
        <dbReference type="ARBA" id="ARBA00022989"/>
    </source>
</evidence>
<dbReference type="InterPro" id="IPR027379">
    <property type="entry name" value="CLS_N"/>
</dbReference>
<keyword evidence="11 13" id="KW-1208">Phospholipid metabolism</keyword>
<evidence type="ECO:0000256" key="3">
    <source>
        <dbReference type="ARBA" id="ARBA00022516"/>
    </source>
</evidence>
<dbReference type="GO" id="GO:0008808">
    <property type="term" value="F:cardiolipin synthase activity"/>
    <property type="evidence" value="ECO:0007669"/>
    <property type="project" value="UniProtKB-UniRule"/>
</dbReference>
<dbReference type="GO" id="GO:0005886">
    <property type="term" value="C:plasma membrane"/>
    <property type="evidence" value="ECO:0007669"/>
    <property type="project" value="UniProtKB-SubCell"/>
</dbReference>
<comment type="subcellular location">
    <subcellularLocation>
        <location evidence="1 13">Cell membrane</location>
        <topology evidence="1 13">Multi-pass membrane protein</topology>
    </subcellularLocation>
</comment>
<evidence type="ECO:0000313" key="16">
    <source>
        <dbReference type="EMBL" id="KGX87061.1"/>
    </source>
</evidence>
<dbReference type="OrthoDB" id="9762009at2"/>
<dbReference type="FunFam" id="3.30.870.10:FF:000021">
    <property type="entry name" value="Cardiolipin synthase"/>
    <property type="match status" value="1"/>
</dbReference>
<protein>
    <recommendedName>
        <fullName evidence="13 14">Cardiolipin synthase</fullName>
        <shortName evidence="13">CL synthase</shortName>
        <ecNumber evidence="13 14">2.7.8.-</ecNumber>
    </recommendedName>
</protein>
<dbReference type="InterPro" id="IPR025202">
    <property type="entry name" value="PLD-like_dom"/>
</dbReference>
<evidence type="ECO:0000256" key="11">
    <source>
        <dbReference type="ARBA" id="ARBA00023264"/>
    </source>
</evidence>
<evidence type="ECO:0000256" key="5">
    <source>
        <dbReference type="ARBA" id="ARBA00022692"/>
    </source>
</evidence>
<dbReference type="RefSeq" id="WP_036833874.1">
    <property type="nucleotide sequence ID" value="NZ_AVPG01000009.1"/>
</dbReference>
<comment type="caution">
    <text evidence="16">The sequence shown here is derived from an EMBL/GenBank/DDBJ whole genome shotgun (WGS) entry which is preliminary data.</text>
</comment>
<feature type="active site" evidence="13">
    <location>
        <position position="224"/>
    </location>
</feature>
<dbReference type="HAMAP" id="MF_01916">
    <property type="entry name" value="Cardiolipin_synth_Cls"/>
    <property type="match status" value="1"/>
</dbReference>
<keyword evidence="6" id="KW-0677">Repeat</keyword>
<evidence type="ECO:0000259" key="15">
    <source>
        <dbReference type="PROSITE" id="PS50035"/>
    </source>
</evidence>
<dbReference type="PANTHER" id="PTHR21248:SF22">
    <property type="entry name" value="PHOSPHOLIPASE D"/>
    <property type="match status" value="1"/>
</dbReference>
<dbReference type="AlphaFoldDB" id="A0A0A5G1U3"/>
<dbReference type="Pfam" id="PF13091">
    <property type="entry name" value="PLDc_2"/>
    <property type="match status" value="2"/>
</dbReference>
<dbReference type="InterPro" id="IPR001736">
    <property type="entry name" value="PLipase_D/transphosphatidylase"/>
</dbReference>
<dbReference type="Proteomes" id="UP000030401">
    <property type="component" value="Unassembled WGS sequence"/>
</dbReference>
<dbReference type="Gene3D" id="3.30.870.10">
    <property type="entry name" value="Endonuclease Chain A"/>
    <property type="match status" value="2"/>
</dbReference>
<evidence type="ECO:0000256" key="8">
    <source>
        <dbReference type="ARBA" id="ARBA00023098"/>
    </source>
</evidence>
<gene>
    <name evidence="16" type="ORF">N784_02815</name>
</gene>
<keyword evidence="10 13" id="KW-0594">Phospholipid biosynthesis</keyword>
<dbReference type="Pfam" id="PF13396">
    <property type="entry name" value="PLDc_N"/>
    <property type="match status" value="1"/>
</dbReference>
<comment type="similarity">
    <text evidence="13">Belongs to the phospholipase D family. Cardiolipin synthase subfamily.</text>
</comment>
<reference evidence="16 17" key="1">
    <citation type="submission" date="2013-08" db="EMBL/GenBank/DDBJ databases">
        <authorList>
            <person name="Huang J."/>
            <person name="Wang G."/>
        </authorList>
    </citation>
    <scope>NUCLEOTIDE SEQUENCE [LARGE SCALE GENOMIC DNA]</scope>
    <source>
        <strain evidence="16 17">JSM 072002</strain>
    </source>
</reference>
<feature type="active site" evidence="13">
    <location>
        <position position="217"/>
    </location>
</feature>
<dbReference type="CDD" id="cd09112">
    <property type="entry name" value="PLDc_CLS_2"/>
    <property type="match status" value="1"/>
</dbReference>
<evidence type="ECO:0000256" key="4">
    <source>
        <dbReference type="ARBA" id="ARBA00022679"/>
    </source>
</evidence>
<feature type="domain" description="PLD phosphodiesterase" evidence="15">
    <location>
        <begin position="389"/>
        <end position="416"/>
    </location>
</feature>
<proteinExistence type="inferred from homology"/>
<dbReference type="SMART" id="SM00155">
    <property type="entry name" value="PLDc"/>
    <property type="match status" value="2"/>
</dbReference>
<keyword evidence="17" id="KW-1185">Reference proteome</keyword>
<dbReference type="FunFam" id="3.30.870.10:FF:000014">
    <property type="entry name" value="Cardiolipin synthase"/>
    <property type="match status" value="1"/>
</dbReference>
<feature type="active site" evidence="13">
    <location>
        <position position="394"/>
    </location>
</feature>
<feature type="active site" evidence="13">
    <location>
        <position position="219"/>
    </location>
</feature>
<evidence type="ECO:0000256" key="1">
    <source>
        <dbReference type="ARBA" id="ARBA00004651"/>
    </source>
</evidence>
<dbReference type="EMBL" id="AVPG01000009">
    <property type="protein sequence ID" value="KGX87061.1"/>
    <property type="molecule type" value="Genomic_DNA"/>
</dbReference>
<feature type="transmembrane region" description="Helical" evidence="13">
    <location>
        <begin position="34"/>
        <end position="54"/>
    </location>
</feature>
<keyword evidence="5 13" id="KW-0812">Transmembrane</keyword>
<sequence>MDIFAILAILGLIINILMGIAIIFLERKQASTTWAWLMVLFFIPIFGFILYLLFGQNLSRRKIFQLSSEAENFFKALKKKQTEMLQLHKETEFEYQDLMYMNLVNNESILTLDNEVELFIDGHEKMDDLIQSIEEANYFIHIQYYIVQNDATGKRLIEALTRKAHEGVEVRFLYDEMGSRGLRRSTLKPLIDAGGHVAAFFPSRIPYINLRLNYRNHRKIVVIDGEIGFVGGFNIGDEYLGLDHKFGYWRDTHFKVHGSSVYALETRFYLDWNHASRNKLQPSPKYFPEMDPHGNSGMQIITSGPDSEWQQIKNAYIKLILSAKESIYIQTPYFIPDDSLMDAINIASLSGVDVRIMIPNKPDHPFVYWATYSHIGQLIDSGVRSYTYENGFLHAKTLVVDGKVASVGTANIDVRSFKLNFEVNAIVYDHEVAQSLHQVFEQDLEDCQEITKEVYKNRSTLIKLKESISRLLSPIL</sequence>
<comment type="catalytic activity">
    <reaction evidence="13">
        <text>2 a 1,2-diacyl-sn-glycero-3-phospho-(1'-sn-glycerol) = a cardiolipin + glycerol</text>
        <dbReference type="Rhea" id="RHEA:31451"/>
        <dbReference type="ChEBI" id="CHEBI:17754"/>
        <dbReference type="ChEBI" id="CHEBI:62237"/>
        <dbReference type="ChEBI" id="CHEBI:64716"/>
    </reaction>
</comment>
<dbReference type="STRING" id="1385512.N784_02815"/>
<evidence type="ECO:0000256" key="12">
    <source>
        <dbReference type="ARBA" id="ARBA00057569"/>
    </source>
</evidence>
<dbReference type="PANTHER" id="PTHR21248">
    <property type="entry name" value="CARDIOLIPIN SYNTHASE"/>
    <property type="match status" value="1"/>
</dbReference>
<dbReference type="eggNOG" id="COG1502">
    <property type="taxonomic scope" value="Bacteria"/>
</dbReference>
<feature type="active site" evidence="13">
    <location>
        <position position="396"/>
    </location>
</feature>
<keyword evidence="8 13" id="KW-0443">Lipid metabolism</keyword>
<evidence type="ECO:0000313" key="17">
    <source>
        <dbReference type="Proteomes" id="UP000030401"/>
    </source>
</evidence>
<keyword evidence="9 13" id="KW-0472">Membrane</keyword>
<evidence type="ECO:0000256" key="14">
    <source>
        <dbReference type="NCBIfam" id="TIGR04265"/>
    </source>
</evidence>
<dbReference type="InterPro" id="IPR030874">
    <property type="entry name" value="Cardiolipin_synth_Firmi"/>
</dbReference>
<evidence type="ECO:0000256" key="10">
    <source>
        <dbReference type="ARBA" id="ARBA00023209"/>
    </source>
</evidence>
<accession>A0A0A5G1U3</accession>
<dbReference type="PROSITE" id="PS50035">
    <property type="entry name" value="PLD"/>
    <property type="match status" value="2"/>
</dbReference>
<feature type="domain" description="PLD phosphodiesterase" evidence="15">
    <location>
        <begin position="212"/>
        <end position="239"/>
    </location>
</feature>
<organism evidence="16 17">
    <name type="scientific">Pontibacillus litoralis JSM 072002</name>
    <dbReference type="NCBI Taxonomy" id="1385512"/>
    <lineage>
        <taxon>Bacteria</taxon>
        <taxon>Bacillati</taxon>
        <taxon>Bacillota</taxon>
        <taxon>Bacilli</taxon>
        <taxon>Bacillales</taxon>
        <taxon>Bacillaceae</taxon>
        <taxon>Pontibacillus</taxon>
    </lineage>
</organism>
<keyword evidence="7 13" id="KW-1133">Transmembrane helix</keyword>
<feature type="active site" evidence="13">
    <location>
        <position position="401"/>
    </location>
</feature>
<dbReference type="GO" id="GO:0032049">
    <property type="term" value="P:cardiolipin biosynthetic process"/>
    <property type="evidence" value="ECO:0007669"/>
    <property type="project" value="UniProtKB-UniRule"/>
</dbReference>
<dbReference type="InterPro" id="IPR022924">
    <property type="entry name" value="Cardiolipin_synthase"/>
</dbReference>
<keyword evidence="3 13" id="KW-0444">Lipid biosynthesis</keyword>
<comment type="function">
    <text evidence="12 13">Catalyzes the reversible phosphatidyl group transfer from one phosphatidylglycerol molecule to another to form cardiolipin (CL) (diphosphatidylglycerol) and glycerol.</text>
</comment>
<dbReference type="EC" id="2.7.8.-" evidence="13 14"/>
<evidence type="ECO:0000256" key="9">
    <source>
        <dbReference type="ARBA" id="ARBA00023136"/>
    </source>
</evidence>
<keyword evidence="2 13" id="KW-1003">Cell membrane</keyword>
<evidence type="ECO:0000256" key="2">
    <source>
        <dbReference type="ARBA" id="ARBA00022475"/>
    </source>
</evidence>
<evidence type="ECO:0000256" key="13">
    <source>
        <dbReference type="HAMAP-Rule" id="MF_01916"/>
    </source>
</evidence>
<dbReference type="SUPFAM" id="SSF56024">
    <property type="entry name" value="Phospholipase D/nuclease"/>
    <property type="match status" value="2"/>
</dbReference>